<evidence type="ECO:0000256" key="1">
    <source>
        <dbReference type="ARBA" id="ARBA00093462"/>
    </source>
</evidence>
<dbReference type="PANTHER" id="PTHR37293:SF5">
    <property type="entry name" value="DNA REPLICATION PROTEIN"/>
    <property type="match status" value="1"/>
</dbReference>
<dbReference type="InterPro" id="IPR053162">
    <property type="entry name" value="DnaD"/>
</dbReference>
<dbReference type="NCBIfam" id="TIGR01446">
    <property type="entry name" value="DnaD_dom"/>
    <property type="match status" value="1"/>
</dbReference>
<sequence length="267" mass="30375">MDKFEVKREWHYTIVENHILEVNLSTQAKLLYVILCKYANRNKECFPNYETLMKDIGVKSKATLSNALKELTSIGVLEIISGKEEGRSNIYIIKDNPLDWIGCTANEQGCTANEQGGVQQMNRGCTATVHELKPINYNQKELNSSCSSNSTDVGEIYKYYEQAGFGLINQKAAEFLDAMVEVYSKEWVMKAIDQAVKNAKYNLKYVEGILMNWKRNGGIQENRSKKETKITSKKVVQHPYINYSGQRQYDANELEKKLLGKGELSNG</sequence>
<reference evidence="4" key="1">
    <citation type="submission" date="2016-11" db="EMBL/GenBank/DDBJ databases">
        <authorList>
            <person name="Varghese N."/>
            <person name="Submissions S."/>
        </authorList>
    </citation>
    <scope>NUCLEOTIDE SEQUENCE [LARGE SCALE GENOMIC DNA]</scope>
    <source>
        <strain evidence="4">DSM 10124</strain>
    </source>
</reference>
<dbReference type="RefSeq" id="WP_073249315.1">
    <property type="nucleotide sequence ID" value="NZ_FQVG01000039.1"/>
</dbReference>
<feature type="domain" description="DnaB/C C-terminal" evidence="2">
    <location>
        <begin position="158"/>
        <end position="217"/>
    </location>
</feature>
<proteinExistence type="inferred from homology"/>
<evidence type="ECO:0000259" key="2">
    <source>
        <dbReference type="Pfam" id="PF07261"/>
    </source>
</evidence>
<organism evidence="3 4">
    <name type="scientific">Caloramator proteoclasticus DSM 10124</name>
    <dbReference type="NCBI Taxonomy" id="1121262"/>
    <lineage>
        <taxon>Bacteria</taxon>
        <taxon>Bacillati</taxon>
        <taxon>Bacillota</taxon>
        <taxon>Clostridia</taxon>
        <taxon>Eubacteriales</taxon>
        <taxon>Clostridiaceae</taxon>
        <taxon>Caloramator</taxon>
    </lineage>
</organism>
<evidence type="ECO:0000313" key="4">
    <source>
        <dbReference type="Proteomes" id="UP000184423"/>
    </source>
</evidence>
<comment type="similarity">
    <text evidence="1">Belongs to the DnaB/DnaD family.</text>
</comment>
<gene>
    <name evidence="3" type="ORF">SAMN02746091_01923</name>
</gene>
<evidence type="ECO:0000313" key="3">
    <source>
        <dbReference type="EMBL" id="SHF17229.1"/>
    </source>
</evidence>
<dbReference type="InterPro" id="IPR006343">
    <property type="entry name" value="DnaB/C_C"/>
</dbReference>
<dbReference type="PANTHER" id="PTHR37293">
    <property type="entry name" value="PHAGE REPLICATION PROTEIN-RELATED"/>
    <property type="match status" value="1"/>
</dbReference>
<dbReference type="AlphaFoldDB" id="A0A1M4ZGR5"/>
<dbReference type="Pfam" id="PF07261">
    <property type="entry name" value="DnaB_2"/>
    <property type="match status" value="1"/>
</dbReference>
<keyword evidence="4" id="KW-1185">Reference proteome</keyword>
<dbReference type="InterPro" id="IPR034829">
    <property type="entry name" value="DnaD-like_sf"/>
</dbReference>
<dbReference type="Gene3D" id="1.10.10.630">
    <property type="entry name" value="DnaD domain-like"/>
    <property type="match status" value="1"/>
</dbReference>
<dbReference type="Pfam" id="PF13730">
    <property type="entry name" value="HTH_36"/>
    <property type="match status" value="1"/>
</dbReference>
<protein>
    <submittedName>
        <fullName evidence="3">DnaD and phage-associated domain-containing protein</fullName>
    </submittedName>
</protein>
<dbReference type="EMBL" id="FQVG01000039">
    <property type="protein sequence ID" value="SHF17229.1"/>
    <property type="molecule type" value="Genomic_DNA"/>
</dbReference>
<name>A0A1M4ZGR5_9CLOT</name>
<accession>A0A1M4ZGR5</accession>
<dbReference type="Proteomes" id="UP000184423">
    <property type="component" value="Unassembled WGS sequence"/>
</dbReference>
<dbReference type="Gene3D" id="1.10.10.10">
    <property type="entry name" value="Winged helix-like DNA-binding domain superfamily/Winged helix DNA-binding domain"/>
    <property type="match status" value="1"/>
</dbReference>
<dbReference type="SUPFAM" id="SSF158499">
    <property type="entry name" value="DnaD domain-like"/>
    <property type="match status" value="1"/>
</dbReference>
<dbReference type="InterPro" id="IPR036388">
    <property type="entry name" value="WH-like_DNA-bd_sf"/>
</dbReference>